<proteinExistence type="predicted"/>
<evidence type="ECO:0000313" key="3">
    <source>
        <dbReference type="Proteomes" id="UP001305414"/>
    </source>
</evidence>
<comment type="caution">
    <text evidence="2">The sequence shown here is derived from an EMBL/GenBank/DDBJ whole genome shotgun (WGS) entry which is preliminary data.</text>
</comment>
<feature type="compositionally biased region" description="Acidic residues" evidence="1">
    <location>
        <begin position="239"/>
        <end position="258"/>
    </location>
</feature>
<name>A0AAN7UDT2_9PEZI</name>
<accession>A0AAN7UDT2</accession>
<dbReference type="AlphaFoldDB" id="A0AAN7UDT2"/>
<gene>
    <name evidence="2" type="ORF">RRF57_001423</name>
</gene>
<evidence type="ECO:0000256" key="1">
    <source>
        <dbReference type="SAM" id="MobiDB-lite"/>
    </source>
</evidence>
<feature type="compositionally biased region" description="Low complexity" evidence="1">
    <location>
        <begin position="228"/>
        <end position="238"/>
    </location>
</feature>
<dbReference type="Proteomes" id="UP001305414">
    <property type="component" value="Unassembled WGS sequence"/>
</dbReference>
<reference evidence="2 3" key="1">
    <citation type="submission" date="2023-10" db="EMBL/GenBank/DDBJ databases">
        <title>Draft genome sequence of Xylaria bambusicola isolate GMP-LS, the root and basal stem rot pathogen of sugarcane in Indonesia.</title>
        <authorList>
            <person name="Selvaraj P."/>
            <person name="Muralishankar V."/>
            <person name="Muruganantham S."/>
            <person name="Sp S."/>
            <person name="Haryani S."/>
            <person name="Lau K.J.X."/>
            <person name="Naqvi N.I."/>
        </authorList>
    </citation>
    <scope>NUCLEOTIDE SEQUENCE [LARGE SCALE GENOMIC DNA]</scope>
    <source>
        <strain evidence="2">GMP-LS</strain>
    </source>
</reference>
<dbReference type="EMBL" id="JAWHQM010000002">
    <property type="protein sequence ID" value="KAK5625707.1"/>
    <property type="molecule type" value="Genomic_DNA"/>
</dbReference>
<keyword evidence="3" id="KW-1185">Reference proteome</keyword>
<protein>
    <submittedName>
        <fullName evidence="2">Uncharacterized protein</fullName>
    </submittedName>
</protein>
<organism evidence="2 3">
    <name type="scientific">Xylaria bambusicola</name>
    <dbReference type="NCBI Taxonomy" id="326684"/>
    <lineage>
        <taxon>Eukaryota</taxon>
        <taxon>Fungi</taxon>
        <taxon>Dikarya</taxon>
        <taxon>Ascomycota</taxon>
        <taxon>Pezizomycotina</taxon>
        <taxon>Sordariomycetes</taxon>
        <taxon>Xylariomycetidae</taxon>
        <taxon>Xylariales</taxon>
        <taxon>Xylariaceae</taxon>
        <taxon>Xylaria</taxon>
    </lineage>
</organism>
<sequence length="311" mass="34319">MQIFTRTNIDRWPYAASSAGPYRGILAKKYPCWDAHGPAREMFMAQITGKIKHCLEQCLTESDSFVGYSLFMVGKSSRKTKPCVMIVSDNPKRRKAAFQLIKSKRLMDEYPGFELGYCSLGAEFEDLRQLGRAGYNPEPTPRNNYTSDSEEPIENVGVDPTQHALPLEVCGPQVSSWAQPFTVGLHMPFGNHTWSATCGAPFRHQGQLYSSTVLHSLQGSIGSEIADRSSTIPSASSSDSDECEITGMEDWDDEEESSSESLTITSIASSRSPFEQSDSEDDQAHKYDSQSSSGIRTPEVAPIHVATSHQV</sequence>
<feature type="region of interest" description="Disordered" evidence="1">
    <location>
        <begin position="133"/>
        <end position="152"/>
    </location>
</feature>
<evidence type="ECO:0000313" key="2">
    <source>
        <dbReference type="EMBL" id="KAK5625707.1"/>
    </source>
</evidence>
<feature type="compositionally biased region" description="Low complexity" evidence="1">
    <location>
        <begin position="259"/>
        <end position="270"/>
    </location>
</feature>
<feature type="region of interest" description="Disordered" evidence="1">
    <location>
        <begin position="226"/>
        <end position="311"/>
    </location>
</feature>